<feature type="transmembrane region" description="Helical" evidence="2">
    <location>
        <begin position="1220"/>
        <end position="1241"/>
    </location>
</feature>
<evidence type="ECO:0000313" key="3">
    <source>
        <dbReference type="Proteomes" id="UP000694930"/>
    </source>
</evidence>
<evidence type="ECO:0000313" key="4">
    <source>
        <dbReference type="RefSeq" id="XP_015069629.1"/>
    </source>
</evidence>
<feature type="compositionally biased region" description="Basic and acidic residues" evidence="1">
    <location>
        <begin position="201"/>
        <end position="212"/>
    </location>
</feature>
<feature type="transmembrane region" description="Helical" evidence="2">
    <location>
        <begin position="1188"/>
        <end position="1208"/>
    </location>
</feature>
<dbReference type="GeneID" id="107014292"/>
<feature type="compositionally biased region" description="Basic and acidic residues" evidence="1">
    <location>
        <begin position="55"/>
        <end position="72"/>
    </location>
</feature>
<feature type="transmembrane region" description="Helical" evidence="2">
    <location>
        <begin position="1152"/>
        <end position="1176"/>
    </location>
</feature>
<dbReference type="PANTHER" id="PTHR38937">
    <property type="entry name" value="MEMBRANE PROTEIN OF ER BODY-LIKE PROTEIN"/>
    <property type="match status" value="1"/>
</dbReference>
<gene>
    <name evidence="4" type="primary">LOC107014292</name>
</gene>
<feature type="compositionally biased region" description="Polar residues" evidence="1">
    <location>
        <begin position="44"/>
        <end position="54"/>
    </location>
</feature>
<dbReference type="InterPro" id="IPR052843">
    <property type="entry name" value="ER_body_metal_sequester"/>
</dbReference>
<reference evidence="4" key="2">
    <citation type="submission" date="2025-08" db="UniProtKB">
        <authorList>
            <consortium name="RefSeq"/>
        </authorList>
    </citation>
    <scope>IDENTIFICATION</scope>
</reference>
<keyword evidence="2" id="KW-0472">Membrane</keyword>
<feature type="region of interest" description="Disordered" evidence="1">
    <location>
        <begin position="778"/>
        <end position="850"/>
    </location>
</feature>
<protein>
    <submittedName>
        <fullName evidence="4">Uncharacterized protein LOC107014292 isoform X1</fullName>
    </submittedName>
</protein>
<dbReference type="PANTHER" id="PTHR38937:SF2">
    <property type="entry name" value="MEMBRANE PROTEIN OF ER BODY-LIKE PROTEIN ISOFORM X1"/>
    <property type="match status" value="1"/>
</dbReference>
<feature type="region of interest" description="Disordered" evidence="1">
    <location>
        <begin position="352"/>
        <end position="372"/>
    </location>
</feature>
<keyword evidence="2" id="KW-0812">Transmembrane</keyword>
<dbReference type="RefSeq" id="XP_015069629.1">
    <property type="nucleotide sequence ID" value="XM_015214143.2"/>
</dbReference>
<sequence>MEVVDWKWEQNEMEVEEGGGGLQVRSSKVTKEVTNVKIEINGHGNSTLKMTNGTEKSDLGDVQERSEEEKLSDSINGVEVEEGTEPKDELVEHIVVSNNGVEEKSGLDDEQERSEEHISDFNNGVEEGTEKSDLADELKGSEEEHISDSYNGVEVEEETKPKEESAQHILLSNNGVEVEVQGETKPKEESVQKIVASNNGVEERTEPKEESVQKIVASNYGVEEGTEPKEESKQHLVTFTDGVEVEEGAEESIQQIVVSNNGVEVGTEPKEESVQKIVASNNGVEERTEPKEESVQKIVASKYGVEEGTEPKEESKQHLVTSSNGVEIDEGTEAEEDSVQQIVVVSNNGVEEGTEAKEESKQHLVTSTNGVEVEEGAEESIQHIVVSNNEVEERTEPQKESKQHLVISANGVEEGTEAEEGPFRSGHSVYYDKDEGIWKCRTCSWTLQGKSLDIGWTKIPRHYLDERINYPMLDQRGSKDNSFISTPSIKEKIDKIPGDGGVQESATLEIHLNGYLKSYNLSSSSVQFSKNLSEDHSIVHKSTTVDEIESADPDLIDDSDTDVKDFDVENVLQKQNTHDLYCPNCKSCITKRVILRKRKRKIRVSGDDVKRVKPEVVVDSKVDASHVLAADDEVRDGADSYLDGTPPLAADDYHPDREPELFRCLSCFSFFIPAGNGFKLPHIFGKNGAKESVKGEQTPTKNKKWFIFGGLDKGKAPVEQGSGIGASAVINDSGVLMPSAPPAYSSSEITQEAGGKFLGSKNQDANMKGKMVIDTVGESENATKSREGGSVFDFFDSETHNQPTVSASSNEVQGNDKNDELLRNTGRLQVSNGNLVQESPPASSDKKDELLRPGGKIQVSNGNLVQDSLPASQQNELKLLITSTKEESLTIEKSETDLKSDVAILNKDPATTGFALNGLDGNGKPKFLTEIPHEHVQHIEAMLPSEPLVANNDNKFQLSSEDGAHHYEVSKHTITKTNIEIHSKQPLNVDEHDLISSVKDALSIQDAPDNIPNISAVAAANNIAGNDTIITVEAGNETRETASANVDTQIDSVEGQATDGADGYKIEIIKSIIFGGLAESITSLSVVASATGGDTTTLNILVLAMANLFGGLFIIFHNLWELKRDRFEQASNQIMEKQVDRYREQLGRRENFTLHAVLVILSYIIFGLLPPITYGFSFRKSDDKDLKIVAVAAASLVCILMLATGKAYVQRAPKPYFKTISTYIVLGFTVSGVSYAAGILFNRLLEKLGLFKPSSTVNLFLPEMPETGAAWASF</sequence>
<feature type="compositionally biased region" description="Basic and acidic residues" evidence="1">
    <location>
        <begin position="182"/>
        <end position="191"/>
    </location>
</feature>
<proteinExistence type="predicted"/>
<accession>A0ABM1GDM1</accession>
<feature type="compositionally biased region" description="Polar residues" evidence="1">
    <location>
        <begin position="800"/>
        <end position="813"/>
    </location>
</feature>
<feature type="compositionally biased region" description="Polar residues" evidence="1">
    <location>
        <begin position="826"/>
        <end position="842"/>
    </location>
</feature>
<feature type="region of interest" description="Disordered" evidence="1">
    <location>
        <begin position="302"/>
        <end position="323"/>
    </location>
</feature>
<evidence type="ECO:0000256" key="1">
    <source>
        <dbReference type="SAM" id="MobiDB-lite"/>
    </source>
</evidence>
<name>A0ABM1GDM1_SOLPN</name>
<feature type="transmembrane region" description="Helical" evidence="2">
    <location>
        <begin position="1098"/>
        <end position="1120"/>
    </location>
</feature>
<keyword evidence="3" id="KW-1185">Reference proteome</keyword>
<organism evidence="3 4">
    <name type="scientific">Solanum pennellii</name>
    <name type="common">Tomato</name>
    <name type="synonym">Lycopersicon pennellii</name>
    <dbReference type="NCBI Taxonomy" id="28526"/>
    <lineage>
        <taxon>Eukaryota</taxon>
        <taxon>Viridiplantae</taxon>
        <taxon>Streptophyta</taxon>
        <taxon>Embryophyta</taxon>
        <taxon>Tracheophyta</taxon>
        <taxon>Spermatophyta</taxon>
        <taxon>Magnoliopsida</taxon>
        <taxon>eudicotyledons</taxon>
        <taxon>Gunneridae</taxon>
        <taxon>Pentapetalae</taxon>
        <taxon>asterids</taxon>
        <taxon>lamiids</taxon>
        <taxon>Solanales</taxon>
        <taxon>Solanaceae</taxon>
        <taxon>Solanoideae</taxon>
        <taxon>Solaneae</taxon>
        <taxon>Solanum</taxon>
        <taxon>Solanum subgen. Lycopersicon</taxon>
    </lineage>
</organism>
<feature type="region of interest" description="Disordered" evidence="1">
    <location>
        <begin position="44"/>
        <end position="212"/>
    </location>
</feature>
<evidence type="ECO:0000256" key="2">
    <source>
        <dbReference type="SAM" id="Phobius"/>
    </source>
</evidence>
<reference evidence="3" key="1">
    <citation type="journal article" date="2014" name="Nat. Genet.">
        <title>The genome of the stress-tolerant wild tomato species Solanum pennellii.</title>
        <authorList>
            <person name="Bolger A."/>
            <person name="Scossa F."/>
            <person name="Bolger M.E."/>
            <person name="Lanz C."/>
            <person name="Maumus F."/>
            <person name="Tohge T."/>
            <person name="Quesneville H."/>
            <person name="Alseekh S."/>
            <person name="Sorensen I."/>
            <person name="Lichtenstein G."/>
            <person name="Fich E.A."/>
            <person name="Conte M."/>
            <person name="Keller H."/>
            <person name="Schneeberger K."/>
            <person name="Schwacke R."/>
            <person name="Ofner I."/>
            <person name="Vrebalov J."/>
            <person name="Xu Y."/>
            <person name="Osorio S."/>
            <person name="Aflitos S.A."/>
            <person name="Schijlen E."/>
            <person name="Jimenez-Gomez J.M."/>
            <person name="Ryngajllo M."/>
            <person name="Kimura S."/>
            <person name="Kumar R."/>
            <person name="Koenig D."/>
            <person name="Headland L.R."/>
            <person name="Maloof J.N."/>
            <person name="Sinha N."/>
            <person name="van Ham R.C."/>
            <person name="Lankhorst R.K."/>
            <person name="Mao L."/>
            <person name="Vogel A."/>
            <person name="Arsova B."/>
            <person name="Panstruga R."/>
            <person name="Fei Z."/>
            <person name="Rose J.K."/>
            <person name="Zamir D."/>
            <person name="Carrari F."/>
            <person name="Giovannoni J.J."/>
            <person name="Weigel D."/>
            <person name="Usadel B."/>
            <person name="Fernie A.R."/>
        </authorList>
    </citation>
    <scope>NUCLEOTIDE SEQUENCE [LARGE SCALE GENOMIC DNA]</scope>
    <source>
        <strain evidence="3">cv. LA0716</strain>
    </source>
</reference>
<keyword evidence="2" id="KW-1133">Transmembrane helix</keyword>
<dbReference type="Proteomes" id="UP000694930">
    <property type="component" value="Chromosome 3"/>
</dbReference>
<feature type="compositionally biased region" description="Basic and acidic residues" evidence="1">
    <location>
        <begin position="128"/>
        <end position="147"/>
    </location>
</feature>